<name>W6UKC9_ECHGR</name>
<organism evidence="1 2">
    <name type="scientific">Echinococcus granulosus</name>
    <name type="common">Hydatid tapeworm</name>
    <dbReference type="NCBI Taxonomy" id="6210"/>
    <lineage>
        <taxon>Eukaryota</taxon>
        <taxon>Metazoa</taxon>
        <taxon>Spiralia</taxon>
        <taxon>Lophotrochozoa</taxon>
        <taxon>Platyhelminthes</taxon>
        <taxon>Cestoda</taxon>
        <taxon>Eucestoda</taxon>
        <taxon>Cyclophyllidea</taxon>
        <taxon>Taeniidae</taxon>
        <taxon>Echinococcus</taxon>
        <taxon>Echinococcus granulosus group</taxon>
    </lineage>
</organism>
<sequence length="71" mass="8093">MFHEGTKIFDLTVYDPECSTEDNTGDRQLDTESLPYNAIKQIPGTPINRKGSFELFHGSRLLRNLKGDHLN</sequence>
<dbReference type="RefSeq" id="XP_024349768.1">
    <property type="nucleotide sequence ID" value="XM_024495808.1"/>
</dbReference>
<dbReference type="CTD" id="36342274"/>
<reference evidence="1 2" key="1">
    <citation type="journal article" date="2013" name="Nat. Genet.">
        <title>The genome of the hydatid tapeworm Echinococcus granulosus.</title>
        <authorList>
            <person name="Zheng H."/>
            <person name="Zhang W."/>
            <person name="Zhang L."/>
            <person name="Zhang Z."/>
            <person name="Li J."/>
            <person name="Lu G."/>
            <person name="Zhu Y."/>
            <person name="Wang Y."/>
            <person name="Huang Y."/>
            <person name="Liu J."/>
            <person name="Kang H."/>
            <person name="Chen J."/>
            <person name="Wang L."/>
            <person name="Chen A."/>
            <person name="Yu S."/>
            <person name="Gao Z."/>
            <person name="Jin L."/>
            <person name="Gu W."/>
            <person name="Wang Z."/>
            <person name="Zhao L."/>
            <person name="Shi B."/>
            <person name="Wen H."/>
            <person name="Lin R."/>
            <person name="Jones M.K."/>
            <person name="Brejova B."/>
            <person name="Vinar T."/>
            <person name="Zhao G."/>
            <person name="McManus D.P."/>
            <person name="Chen Z."/>
            <person name="Zhou Y."/>
            <person name="Wang S."/>
        </authorList>
    </citation>
    <scope>NUCLEOTIDE SEQUENCE [LARGE SCALE GENOMIC DNA]</scope>
</reference>
<proteinExistence type="predicted"/>
<evidence type="ECO:0000313" key="2">
    <source>
        <dbReference type="Proteomes" id="UP000019149"/>
    </source>
</evidence>
<dbReference type="EMBL" id="APAU02000059">
    <property type="protein sequence ID" value="EUB58572.1"/>
    <property type="molecule type" value="Genomic_DNA"/>
</dbReference>
<dbReference type="KEGG" id="egl:EGR_06559"/>
<comment type="caution">
    <text evidence="1">The sequence shown here is derived from an EMBL/GenBank/DDBJ whole genome shotgun (WGS) entry which is preliminary data.</text>
</comment>
<protein>
    <submittedName>
        <fullName evidence="1">Uncharacterized protein</fullName>
    </submittedName>
</protein>
<gene>
    <name evidence="1" type="ORF">EGR_06559</name>
</gene>
<dbReference type="AlphaFoldDB" id="W6UKC9"/>
<accession>W6UKC9</accession>
<keyword evidence="2" id="KW-1185">Reference proteome</keyword>
<dbReference type="Proteomes" id="UP000019149">
    <property type="component" value="Unassembled WGS sequence"/>
</dbReference>
<evidence type="ECO:0000313" key="1">
    <source>
        <dbReference type="EMBL" id="EUB58572.1"/>
    </source>
</evidence>
<dbReference type="GeneID" id="36342274"/>